<dbReference type="RefSeq" id="WP_148809896.1">
    <property type="nucleotide sequence ID" value="NZ_CP042243.1"/>
</dbReference>
<sequence length="85" mass="10249">MHKDRLDLLFKIMELENCCVDLNLYLDIHPTDQKAVMDYNTYSYQLAGLKKQYECMYGPLSNFGTAPSQYPFRWIEDPWPWEIEY</sequence>
<evidence type="ECO:0000313" key="2">
    <source>
        <dbReference type="EMBL" id="QEK12759.1"/>
    </source>
</evidence>
<gene>
    <name evidence="2" type="ORF">FQB35_10695</name>
</gene>
<keyword evidence="2" id="KW-0946">Virion</keyword>
<dbReference type="Proteomes" id="UP000324646">
    <property type="component" value="Chromosome"/>
</dbReference>
<dbReference type="EMBL" id="CP042243">
    <property type="protein sequence ID" value="QEK12759.1"/>
    <property type="molecule type" value="Genomic_DNA"/>
</dbReference>
<dbReference type="InterPro" id="IPR016571">
    <property type="entry name" value="Spore_coat_assembly_CotJB"/>
</dbReference>
<reference evidence="2 3" key="1">
    <citation type="submission" date="2019-07" db="EMBL/GenBank/DDBJ databases">
        <title>Complete genome of Crassaminicella thermophila SY095.</title>
        <authorList>
            <person name="Li X."/>
        </authorList>
    </citation>
    <scope>NUCLEOTIDE SEQUENCE [LARGE SCALE GENOMIC DNA]</scope>
    <source>
        <strain evidence="2 3">SY095</strain>
    </source>
</reference>
<dbReference type="KEGG" id="crs:FQB35_10695"/>
<dbReference type="Pfam" id="PF12652">
    <property type="entry name" value="CotJB"/>
    <property type="match status" value="1"/>
</dbReference>
<organism evidence="2 3">
    <name type="scientific">Crassaminicella thermophila</name>
    <dbReference type="NCBI Taxonomy" id="2599308"/>
    <lineage>
        <taxon>Bacteria</taxon>
        <taxon>Bacillati</taxon>
        <taxon>Bacillota</taxon>
        <taxon>Clostridia</taxon>
        <taxon>Eubacteriales</taxon>
        <taxon>Clostridiaceae</taxon>
        <taxon>Crassaminicella</taxon>
    </lineage>
</organism>
<dbReference type="AlphaFoldDB" id="A0A5C0SII1"/>
<proteinExistence type="predicted"/>
<name>A0A5C0SII1_CRATE</name>
<keyword evidence="3" id="KW-1185">Reference proteome</keyword>
<dbReference type="PIRSF" id="PIRSF010606">
    <property type="entry name" value="Spore_coat_CotJB"/>
    <property type="match status" value="1"/>
</dbReference>
<accession>A0A5C0SII1</accession>
<keyword evidence="2" id="KW-0167">Capsid protein</keyword>
<protein>
    <submittedName>
        <fullName evidence="2">Spore coat protein CotJB</fullName>
    </submittedName>
</protein>
<dbReference type="InterPro" id="IPR024207">
    <property type="entry name" value="CotJB_dom"/>
</dbReference>
<feature type="domain" description="Protein CotJB" evidence="1">
    <location>
        <begin position="7"/>
        <end position="82"/>
    </location>
</feature>
<evidence type="ECO:0000313" key="3">
    <source>
        <dbReference type="Proteomes" id="UP000324646"/>
    </source>
</evidence>
<dbReference type="OrthoDB" id="9804099at2"/>
<evidence type="ECO:0000259" key="1">
    <source>
        <dbReference type="Pfam" id="PF12652"/>
    </source>
</evidence>